<feature type="compositionally biased region" description="Basic and acidic residues" evidence="1">
    <location>
        <begin position="172"/>
        <end position="188"/>
    </location>
</feature>
<evidence type="ECO:0000256" key="1">
    <source>
        <dbReference type="SAM" id="MobiDB-lite"/>
    </source>
</evidence>
<keyword evidence="3" id="KW-1185">Reference proteome</keyword>
<gene>
    <name evidence="2" type="ORF">ACFOUP_15335</name>
</gene>
<protein>
    <submittedName>
        <fullName evidence="2">YceD family protein</fullName>
    </submittedName>
</protein>
<organism evidence="2 3">
    <name type="scientific">Belliella kenyensis</name>
    <dbReference type="NCBI Taxonomy" id="1472724"/>
    <lineage>
        <taxon>Bacteria</taxon>
        <taxon>Pseudomonadati</taxon>
        <taxon>Bacteroidota</taxon>
        <taxon>Cytophagia</taxon>
        <taxon>Cytophagales</taxon>
        <taxon>Cyclobacteriaceae</taxon>
        <taxon>Belliella</taxon>
    </lineage>
</organism>
<feature type="region of interest" description="Disordered" evidence="1">
    <location>
        <begin position="148"/>
        <end position="188"/>
    </location>
</feature>
<evidence type="ECO:0000313" key="2">
    <source>
        <dbReference type="EMBL" id="MFC3977760.1"/>
    </source>
</evidence>
<feature type="compositionally biased region" description="Acidic residues" evidence="1">
    <location>
        <begin position="148"/>
        <end position="171"/>
    </location>
</feature>
<proteinExistence type="predicted"/>
<evidence type="ECO:0000313" key="3">
    <source>
        <dbReference type="Proteomes" id="UP001595766"/>
    </source>
</evidence>
<dbReference type="Pfam" id="PF02620">
    <property type="entry name" value="YceD"/>
    <property type="match status" value="1"/>
</dbReference>
<dbReference type="RefSeq" id="WP_241294654.1">
    <property type="nucleotide sequence ID" value="NZ_JAKZGR010000007.1"/>
</dbReference>
<accession>A0ABV8EQ16</accession>
<name>A0ABV8EQ16_9BACT</name>
<dbReference type="Proteomes" id="UP001595766">
    <property type="component" value="Unassembled WGS sequence"/>
</dbReference>
<dbReference type="InterPro" id="IPR003772">
    <property type="entry name" value="YceD"/>
</dbReference>
<reference evidence="3" key="1">
    <citation type="journal article" date="2019" name="Int. J. Syst. Evol. Microbiol.">
        <title>The Global Catalogue of Microorganisms (GCM) 10K type strain sequencing project: providing services to taxonomists for standard genome sequencing and annotation.</title>
        <authorList>
            <consortium name="The Broad Institute Genomics Platform"/>
            <consortium name="The Broad Institute Genome Sequencing Center for Infectious Disease"/>
            <person name="Wu L."/>
            <person name="Ma J."/>
        </authorList>
    </citation>
    <scope>NUCLEOTIDE SEQUENCE [LARGE SCALE GENOMIC DNA]</scope>
    <source>
        <strain evidence="3">CECT 8551</strain>
    </source>
</reference>
<comment type="caution">
    <text evidence="2">The sequence shown here is derived from an EMBL/GenBank/DDBJ whole genome shotgun (WGS) entry which is preliminary data.</text>
</comment>
<dbReference type="EMBL" id="JBHSAV010000059">
    <property type="protein sequence ID" value="MFC3977760.1"/>
    <property type="molecule type" value="Genomic_DNA"/>
</dbReference>
<sequence length="188" mass="22096">MKFLKNYSIDVIKLKEGKHEFTFPVDGEFFSHFEVQDFLKDGNLNATVEINKLTSLMEVAFKIAGKVRLICDRSLEEFDYKLSTTERVIYKYGQEEAEITEDVFMITRDTPSIHVAQLIYEFILLALPAKKIHPDYYEEMDDEDFEGEGELVYYDDEDAEEEKEDESSEDTSSEKNDPRWDILKKLKK</sequence>